<evidence type="ECO:0000256" key="1">
    <source>
        <dbReference type="ARBA" id="ARBA00005375"/>
    </source>
</evidence>
<evidence type="ECO:0000313" key="6">
    <source>
        <dbReference type="Proteomes" id="UP000094389"/>
    </source>
</evidence>
<feature type="region of interest" description="Disordered" evidence="2">
    <location>
        <begin position="491"/>
        <end position="511"/>
    </location>
</feature>
<evidence type="ECO:0000313" key="5">
    <source>
        <dbReference type="EMBL" id="ODV70875.1"/>
    </source>
</evidence>
<dbReference type="PANTHER" id="PTHR11567">
    <property type="entry name" value="ACID PHOSPHATASE-RELATED"/>
    <property type="match status" value="1"/>
</dbReference>
<dbReference type="OMA" id="REWAQAC"/>
<dbReference type="RefSeq" id="XP_020067914.1">
    <property type="nucleotide sequence ID" value="XM_020215947.1"/>
</dbReference>
<organism evidence="5 6">
    <name type="scientific">Cyberlindnera jadinii (strain ATCC 18201 / CBS 1600 / BCRC 20928 / JCM 3617 / NBRC 0987 / NRRL Y-1542)</name>
    <name type="common">Torula yeast</name>
    <name type="synonym">Candida utilis</name>
    <dbReference type="NCBI Taxonomy" id="983966"/>
    <lineage>
        <taxon>Eukaryota</taxon>
        <taxon>Fungi</taxon>
        <taxon>Dikarya</taxon>
        <taxon>Ascomycota</taxon>
        <taxon>Saccharomycotina</taxon>
        <taxon>Saccharomycetes</taxon>
        <taxon>Phaffomycetales</taxon>
        <taxon>Phaffomycetaceae</taxon>
        <taxon>Cyberlindnera</taxon>
    </lineage>
</organism>
<dbReference type="GO" id="GO:0016791">
    <property type="term" value="F:phosphatase activity"/>
    <property type="evidence" value="ECO:0007669"/>
    <property type="project" value="TreeGrafter"/>
</dbReference>
<feature type="signal peptide" evidence="4">
    <location>
        <begin position="1"/>
        <end position="21"/>
    </location>
</feature>
<dbReference type="Gene3D" id="3.40.50.1240">
    <property type="entry name" value="Phosphoglycerate mutase-like"/>
    <property type="match status" value="1"/>
</dbReference>
<dbReference type="EMBL" id="KV453948">
    <property type="protein sequence ID" value="ODV70875.1"/>
    <property type="molecule type" value="Genomic_DNA"/>
</dbReference>
<dbReference type="Proteomes" id="UP000094389">
    <property type="component" value="Unassembled WGS sequence"/>
</dbReference>
<accession>A0A1E4RUY4</accession>
<keyword evidence="4" id="KW-0732">Signal</keyword>
<feature type="compositionally biased region" description="Basic and acidic residues" evidence="2">
    <location>
        <begin position="493"/>
        <end position="502"/>
    </location>
</feature>
<protein>
    <submittedName>
        <fullName evidence="5">Phosphoglycerate mutase-like protein</fullName>
    </submittedName>
</protein>
<name>A0A1E4RUY4_CYBJN</name>
<reference evidence="5 6" key="1">
    <citation type="journal article" date="2016" name="Proc. Natl. Acad. Sci. U.S.A.">
        <title>Comparative genomics of biotechnologically important yeasts.</title>
        <authorList>
            <person name="Riley R."/>
            <person name="Haridas S."/>
            <person name="Wolfe K.H."/>
            <person name="Lopes M.R."/>
            <person name="Hittinger C.T."/>
            <person name="Goeker M."/>
            <person name="Salamov A.A."/>
            <person name="Wisecaver J.H."/>
            <person name="Long T.M."/>
            <person name="Calvey C.H."/>
            <person name="Aerts A.L."/>
            <person name="Barry K.W."/>
            <person name="Choi C."/>
            <person name="Clum A."/>
            <person name="Coughlan A.Y."/>
            <person name="Deshpande S."/>
            <person name="Douglass A.P."/>
            <person name="Hanson S.J."/>
            <person name="Klenk H.-P."/>
            <person name="LaButti K.M."/>
            <person name="Lapidus A."/>
            <person name="Lindquist E.A."/>
            <person name="Lipzen A.M."/>
            <person name="Meier-Kolthoff J.P."/>
            <person name="Ohm R.A."/>
            <person name="Otillar R.P."/>
            <person name="Pangilinan J.L."/>
            <person name="Peng Y."/>
            <person name="Rokas A."/>
            <person name="Rosa C.A."/>
            <person name="Scheuner C."/>
            <person name="Sibirny A.A."/>
            <person name="Slot J.C."/>
            <person name="Stielow J.B."/>
            <person name="Sun H."/>
            <person name="Kurtzman C.P."/>
            <person name="Blackwell M."/>
            <person name="Grigoriev I.V."/>
            <person name="Jeffries T.W."/>
        </authorList>
    </citation>
    <scope>NUCLEOTIDE SEQUENCE [LARGE SCALE GENOMIC DNA]</scope>
    <source>
        <strain evidence="6">ATCC 18201 / CBS 1600 / BCRC 20928 / JCM 3617 / NBRC 0987 / NRRL Y-1542</strain>
    </source>
</reference>
<dbReference type="GeneID" id="30990343"/>
<gene>
    <name evidence="5" type="ORF">CYBJADRAFT_169830</name>
</gene>
<dbReference type="OrthoDB" id="258392at2759"/>
<evidence type="ECO:0000256" key="4">
    <source>
        <dbReference type="SAM" id="SignalP"/>
    </source>
</evidence>
<dbReference type="Pfam" id="PF00328">
    <property type="entry name" value="His_Phos_2"/>
    <property type="match status" value="1"/>
</dbReference>
<dbReference type="SUPFAM" id="SSF53254">
    <property type="entry name" value="Phosphoglycerate mutase-like"/>
    <property type="match status" value="1"/>
</dbReference>
<dbReference type="InterPro" id="IPR000560">
    <property type="entry name" value="His_Pase_clade-2"/>
</dbReference>
<evidence type="ECO:0000256" key="2">
    <source>
        <dbReference type="SAM" id="MobiDB-lite"/>
    </source>
</evidence>
<keyword evidence="3" id="KW-0472">Membrane</keyword>
<dbReference type="InterPro" id="IPR029033">
    <property type="entry name" value="His_PPase_superfam"/>
</dbReference>
<proteinExistence type="inferred from homology"/>
<keyword evidence="3" id="KW-0812">Transmembrane</keyword>
<dbReference type="PANTHER" id="PTHR11567:SF142">
    <property type="entry name" value="PHOSPHOGLYCERATE MUTASE-LIKE PROTEIN"/>
    <property type="match status" value="1"/>
</dbReference>
<dbReference type="STRING" id="983966.A0A1E4RUY4"/>
<sequence>MLLSYSTLLPVLMAYAQLAKAEDYEIVGSFIFGRHNDREAKPATVLTPIGATNQYITGQFYRERYFGINSDGERNDTSSTLIKGLNDEGLFVDGQLYAEAISSNVILFSHYAFLQGLYPPTNLVKADYVDEVMAELANGTVVENPLDGYQYVKSNIQENATDAYIHIKGDVNCPSLTSATKKTMKSELWSTYSNESAEFLQSLYEYDFIKETFSESELTFTNSMNIYDELNVNTIHNATVAKEISEDVVRQVKVWSDLYQWTLSDKTINTNLTIGAQSLLGNMVTRLNTTKVKGTPFLTYYTGSFNTMFQLASILDLDQQDERFKTMPDYGCTYVFELLSDSNEDIFVRFSFQNGTSELGQEPTSYALFNSTDEIMPWDDFVTNAKNAGISGVSTWCDVCGYNDGSDTAMLDMCVPYSNLYESAKQLEAEGVNLSSIDIDSDDQDSGSNLTLADAGGIGAGVTIGVFIILGAAFFLFKKVRSRKQTSPVLPLAKEDADHTHSESSTVKSTA</sequence>
<dbReference type="AlphaFoldDB" id="A0A1E4RUY4"/>
<dbReference type="InterPro" id="IPR050645">
    <property type="entry name" value="Histidine_acid_phosphatase"/>
</dbReference>
<comment type="similarity">
    <text evidence="1">Belongs to the histidine acid phosphatase family.</text>
</comment>
<keyword evidence="3" id="KW-1133">Transmembrane helix</keyword>
<evidence type="ECO:0000256" key="3">
    <source>
        <dbReference type="SAM" id="Phobius"/>
    </source>
</evidence>
<feature type="transmembrane region" description="Helical" evidence="3">
    <location>
        <begin position="455"/>
        <end position="477"/>
    </location>
</feature>
<keyword evidence="6" id="KW-1185">Reference proteome</keyword>
<feature type="chain" id="PRO_5009162470" evidence="4">
    <location>
        <begin position="22"/>
        <end position="511"/>
    </location>
</feature>